<dbReference type="InterPro" id="IPR043129">
    <property type="entry name" value="ATPase_NBD"/>
</dbReference>
<dbReference type="SUPFAM" id="SSF53067">
    <property type="entry name" value="Actin-like ATPase domain"/>
    <property type="match status" value="1"/>
</dbReference>
<dbReference type="Gene3D" id="3.30.420.40">
    <property type="match status" value="2"/>
</dbReference>
<dbReference type="InterPro" id="IPR036388">
    <property type="entry name" value="WH-like_DNA-bd_sf"/>
</dbReference>
<gene>
    <name evidence="3" type="ORF">QO014_000461</name>
</gene>
<comment type="similarity">
    <text evidence="1">Belongs to the ROK (NagC/XylR) family.</text>
</comment>
<dbReference type="RefSeq" id="WP_266347029.1">
    <property type="nucleotide sequence ID" value="NZ_JAPKNG010000001.1"/>
</dbReference>
<dbReference type="EMBL" id="JAUSVO010000001">
    <property type="protein sequence ID" value="MDQ0436091.1"/>
    <property type="molecule type" value="Genomic_DNA"/>
</dbReference>
<evidence type="ECO:0000313" key="4">
    <source>
        <dbReference type="Proteomes" id="UP001241603"/>
    </source>
</evidence>
<dbReference type="PANTHER" id="PTHR18964">
    <property type="entry name" value="ROK (REPRESSOR, ORF, KINASE) FAMILY"/>
    <property type="match status" value="1"/>
</dbReference>
<accession>A0ABU0H3N7</accession>
<name>A0ABU0H3N7_9HYPH</name>
<feature type="region of interest" description="Disordered" evidence="2">
    <location>
        <begin position="404"/>
        <end position="429"/>
    </location>
</feature>
<dbReference type="InterPro" id="IPR036390">
    <property type="entry name" value="WH_DNA-bd_sf"/>
</dbReference>
<keyword evidence="3" id="KW-0418">Kinase</keyword>
<dbReference type="Gene3D" id="1.10.10.10">
    <property type="entry name" value="Winged helix-like DNA-binding domain superfamily/Winged helix DNA-binding domain"/>
    <property type="match status" value="1"/>
</dbReference>
<dbReference type="PANTHER" id="PTHR18964:SF173">
    <property type="entry name" value="GLUCOKINASE"/>
    <property type="match status" value="1"/>
</dbReference>
<keyword evidence="4" id="KW-1185">Reference proteome</keyword>
<dbReference type="GO" id="GO:0016301">
    <property type="term" value="F:kinase activity"/>
    <property type="evidence" value="ECO:0007669"/>
    <property type="project" value="UniProtKB-KW"/>
</dbReference>
<dbReference type="InterPro" id="IPR000600">
    <property type="entry name" value="ROK"/>
</dbReference>
<dbReference type="SUPFAM" id="SSF46785">
    <property type="entry name" value="Winged helix' DNA-binding domain"/>
    <property type="match status" value="1"/>
</dbReference>
<comment type="caution">
    <text evidence="3">The sequence shown here is derived from an EMBL/GenBank/DDBJ whole genome shotgun (WGS) entry which is preliminary data.</text>
</comment>
<sequence>MQSKADTELVRRQNRGLVLEALRRSGPLARVELGRETGLSPATISAITADLLSENIIETAAIDDRAERPLGRGRPRVALSLNPEAAYVLGVKVSLNAVTLILSDYAGHLRDRTRVPIPTMGPQAVNFVPSLIETIRDFIKTKEIADGQISEIPIAVPGVVDTTTGRLLWSPTIATEVGPVPVPVSEALGIAASMTNDVNMMARALNSRDPVRFSGTFGVIFIAYGVGMGLYVNGQLFSGAFGSGAEFGHANHMPGGALCRCGRRGCVEAYVADYAIYRSVENLPPDAPPADIDPDAETMRRLEERARGGEARVREAYHQAGLALGYGVSRLIALINPSRVAFTGRGVAAFDLMEEGFKIGLREGLVAELSRMTEIEVFSAEDGLVDAGILAGALQRLDRELFAGTDHRPVTPSRPPRQIQPGRVDAPSQ</sequence>
<organism evidence="3 4">
    <name type="scientific">Kaistia dalseonensis</name>
    <dbReference type="NCBI Taxonomy" id="410840"/>
    <lineage>
        <taxon>Bacteria</taxon>
        <taxon>Pseudomonadati</taxon>
        <taxon>Pseudomonadota</taxon>
        <taxon>Alphaproteobacteria</taxon>
        <taxon>Hyphomicrobiales</taxon>
        <taxon>Kaistiaceae</taxon>
        <taxon>Kaistia</taxon>
    </lineage>
</organism>
<dbReference type="PROSITE" id="PS01125">
    <property type="entry name" value="ROK"/>
    <property type="match status" value="1"/>
</dbReference>
<evidence type="ECO:0000256" key="2">
    <source>
        <dbReference type="SAM" id="MobiDB-lite"/>
    </source>
</evidence>
<evidence type="ECO:0000256" key="1">
    <source>
        <dbReference type="ARBA" id="ARBA00006479"/>
    </source>
</evidence>
<reference evidence="3 4" key="1">
    <citation type="submission" date="2023-07" db="EMBL/GenBank/DDBJ databases">
        <title>Genomic Encyclopedia of Type Strains, Phase IV (KMG-IV): sequencing the most valuable type-strain genomes for metagenomic binning, comparative biology and taxonomic classification.</title>
        <authorList>
            <person name="Goeker M."/>
        </authorList>
    </citation>
    <scope>NUCLEOTIDE SEQUENCE [LARGE SCALE GENOMIC DNA]</scope>
    <source>
        <strain evidence="3 4">B6-8</strain>
    </source>
</reference>
<proteinExistence type="inferred from homology"/>
<dbReference type="Pfam" id="PF00480">
    <property type="entry name" value="ROK"/>
    <property type="match status" value="1"/>
</dbReference>
<keyword evidence="3" id="KW-0808">Transferase</keyword>
<dbReference type="Proteomes" id="UP001241603">
    <property type="component" value="Unassembled WGS sequence"/>
</dbReference>
<protein>
    <submittedName>
        <fullName evidence="3">NBD/HSP70 family sugar kinase</fullName>
    </submittedName>
</protein>
<dbReference type="InterPro" id="IPR049874">
    <property type="entry name" value="ROK_cs"/>
</dbReference>
<evidence type="ECO:0000313" key="3">
    <source>
        <dbReference type="EMBL" id="MDQ0436091.1"/>
    </source>
</evidence>